<dbReference type="EMBL" id="CP001101">
    <property type="protein sequence ID" value="ACE03708.1"/>
    <property type="molecule type" value="Genomic_DNA"/>
</dbReference>
<reference evidence="2" key="1">
    <citation type="submission" date="2008-06" db="EMBL/GenBank/DDBJ databases">
        <title>Complete sequence of Chlorobium phaeobacteroides BS1.</title>
        <authorList>
            <consortium name="US DOE Joint Genome Institute"/>
            <person name="Lucas S."/>
            <person name="Copeland A."/>
            <person name="Lapidus A."/>
            <person name="Glavina del Rio T."/>
            <person name="Dalin E."/>
            <person name="Tice H."/>
            <person name="Bruce D."/>
            <person name="Goodwin L."/>
            <person name="Pitluck S."/>
            <person name="Schmutz J."/>
            <person name="Larimer F."/>
            <person name="Land M."/>
            <person name="Hauser L."/>
            <person name="Kyrpides N."/>
            <person name="Ovchinnikova G."/>
            <person name="Li T."/>
            <person name="Liu Z."/>
            <person name="Zhao F."/>
            <person name="Overmann J."/>
            <person name="Bryant D.A."/>
            <person name="Richardson P."/>
        </authorList>
    </citation>
    <scope>NUCLEOTIDE SEQUENCE [LARGE SCALE GENOMIC DNA]</scope>
    <source>
        <strain evidence="2">BS1</strain>
    </source>
</reference>
<keyword evidence="1" id="KW-0472">Membrane</keyword>
<evidence type="ECO:0000313" key="2">
    <source>
        <dbReference type="EMBL" id="ACE03708.1"/>
    </source>
</evidence>
<protein>
    <submittedName>
        <fullName evidence="2">Uncharacterized protein</fullName>
    </submittedName>
</protein>
<dbReference type="OrthoDB" id="594865at2"/>
<keyword evidence="1" id="KW-1133">Transmembrane helix</keyword>
<organism evidence="2">
    <name type="scientific">Chlorobium phaeobacteroides (strain BS1)</name>
    <dbReference type="NCBI Taxonomy" id="331678"/>
    <lineage>
        <taxon>Bacteria</taxon>
        <taxon>Pseudomonadati</taxon>
        <taxon>Chlorobiota</taxon>
        <taxon>Chlorobiia</taxon>
        <taxon>Chlorobiales</taxon>
        <taxon>Chlorobiaceae</taxon>
        <taxon>Chlorobium/Pelodictyon group</taxon>
        <taxon>Chlorobium</taxon>
    </lineage>
</organism>
<gene>
    <name evidence="2" type="ordered locus">Cphamn1_0756</name>
</gene>
<keyword evidence="1" id="KW-0812">Transmembrane</keyword>
<sequence length="192" mass="21352">MNSKKTLHSVLVVALSILMINPSPLIAKEGKGTEKAAVAAVAAAALLGVAALSHHDGHYPDGVRYDDVNDKAEFERGYRDGLHNAVRNNYNNTQAYRHGYKSGLDERAIRISHNHRNKWEKDRHAAAGKIKRVALREAERFWNIPRGSATPLSSAYNEKNGHYRVNVAAGYHRGVCVLTEDGTIIRFKDSRQ</sequence>
<name>B3ENT1_CHLPB</name>
<dbReference type="KEGG" id="cpb:Cphamn1_0756"/>
<dbReference type="AlphaFoldDB" id="B3ENT1"/>
<proteinExistence type="predicted"/>
<dbReference type="HOGENOM" id="CLU_1412943_0_0_10"/>
<feature type="transmembrane region" description="Helical" evidence="1">
    <location>
        <begin position="37"/>
        <end position="54"/>
    </location>
</feature>
<accession>B3ENT1</accession>
<evidence type="ECO:0000256" key="1">
    <source>
        <dbReference type="SAM" id="Phobius"/>
    </source>
</evidence>
<dbReference type="eggNOG" id="ENOG5032UTB">
    <property type="taxonomic scope" value="Bacteria"/>
</dbReference>